<name>A0AAI9X1P2_SPIME</name>
<evidence type="ECO:0000313" key="2">
    <source>
        <dbReference type="Proteomes" id="UP000004057"/>
    </source>
</evidence>
<dbReference type="NCBIfam" id="NF038029">
    <property type="entry name" value="LP_plasma"/>
    <property type="match status" value="1"/>
</dbReference>
<accession>A0AAI9X1P2</accession>
<reference evidence="1 2" key="1">
    <citation type="journal article" date="2012" name="J. Proteome Res.">
        <title>Application of Spiroplasma melliferum proteogenomic profiling for the discovery of virulence factors and pathogenicity mechanisms in host-associated spiroplasmas.</title>
        <authorList>
            <person name="Alexeev D."/>
            <person name="Kostrjukova E."/>
            <person name="Aliper A."/>
            <person name="Popenko A."/>
            <person name="Bazaleev N."/>
            <person name="Tyakht A."/>
            <person name="Selezneva O."/>
            <person name="Akopian T."/>
            <person name="Prichodko E."/>
            <person name="Kondratov I."/>
            <person name="Chukin M."/>
            <person name="Demina I."/>
            <person name="Galyamina M."/>
            <person name="Kamashev D."/>
            <person name="Vanyushkina A."/>
            <person name="Ladygina V."/>
            <person name="Levitskii S."/>
            <person name="Lazarev V."/>
            <person name="Govorun V."/>
        </authorList>
    </citation>
    <scope>NUCLEOTIDE SEQUENCE [LARGE SCALE GENOMIC DNA]</scope>
    <source>
        <strain evidence="1 2">KC3</strain>
    </source>
</reference>
<dbReference type="AlphaFoldDB" id="A0AAI9X1P2"/>
<organism evidence="1 2">
    <name type="scientific">Spiroplasma melliferum KC3</name>
    <dbReference type="NCBI Taxonomy" id="570509"/>
    <lineage>
        <taxon>Bacteria</taxon>
        <taxon>Bacillati</taxon>
        <taxon>Mycoplasmatota</taxon>
        <taxon>Mollicutes</taxon>
        <taxon>Entomoplasmatales</taxon>
        <taxon>Spiroplasmataceae</taxon>
        <taxon>Spiroplasma</taxon>
    </lineage>
</organism>
<sequence>MKKLLSILGTIGLTATSTTTLISCDKPNNKNIPCEKQDHGNWKQQCYNDSSFNDIDNKYYIVIWKGLNLEKWNIVKFNNNNEKIEIQIDSGQELWKFDKQLMLDVGKGIILWNNDSTGKIFKSVYRWNGDTEPQIPEIDKNTGKITDWKE</sequence>
<gene>
    <name evidence="1" type="ORF">SPM_002240</name>
</gene>
<protein>
    <recommendedName>
        <fullName evidence="3">Lipoprotein</fullName>
    </recommendedName>
</protein>
<proteinExistence type="predicted"/>
<dbReference type="Proteomes" id="UP000004057">
    <property type="component" value="Unassembled WGS sequence"/>
</dbReference>
<dbReference type="PROSITE" id="PS51257">
    <property type="entry name" value="PROKAR_LIPOPROTEIN"/>
    <property type="match status" value="1"/>
</dbReference>
<evidence type="ECO:0000313" key="1">
    <source>
        <dbReference type="EMBL" id="KAI93144.1"/>
    </source>
</evidence>
<dbReference type="RefSeq" id="WP_004027980.1">
    <property type="nucleotide sequence ID" value="NZ_AGBZ02000001.1"/>
</dbReference>
<dbReference type="EMBL" id="AGBZ02000001">
    <property type="protein sequence ID" value="KAI93144.1"/>
    <property type="molecule type" value="Genomic_DNA"/>
</dbReference>
<dbReference type="InterPro" id="IPR054816">
    <property type="entry name" value="Lipoprotein_mollicutes-type_CS"/>
</dbReference>
<comment type="caution">
    <text evidence="1">The sequence shown here is derived from an EMBL/GenBank/DDBJ whole genome shotgun (WGS) entry which is preliminary data.</text>
</comment>
<evidence type="ECO:0008006" key="3">
    <source>
        <dbReference type="Google" id="ProtNLM"/>
    </source>
</evidence>
<dbReference type="Pfam" id="PF12461">
    <property type="entry name" value="DUF3688"/>
    <property type="match status" value="1"/>
</dbReference>
<dbReference type="InterPro" id="IPR022160">
    <property type="entry name" value="Phage_1-C74_Orf1"/>
</dbReference>